<dbReference type="InterPro" id="IPR009072">
    <property type="entry name" value="Histone-fold"/>
</dbReference>
<keyword evidence="9" id="KW-1185">Reference proteome</keyword>
<dbReference type="GO" id="GO:0007059">
    <property type="term" value="P:chromosome segregation"/>
    <property type="evidence" value="ECO:0007669"/>
    <property type="project" value="TreeGrafter"/>
</dbReference>
<evidence type="ECO:0008006" key="10">
    <source>
        <dbReference type="Google" id="ProtNLM"/>
    </source>
</evidence>
<sequence>MSPPTPYPRSNLKRIVKAHSNLRISKNADVMIYLDYVLFMQQLIHEANVHARAGANGTVTGVGKKKVGITARDVRKVSQVTLRKFKG</sequence>
<dbReference type="Proteomes" id="UP000246991">
    <property type="component" value="Unassembled WGS sequence"/>
</dbReference>
<evidence type="ECO:0000256" key="1">
    <source>
        <dbReference type="ARBA" id="ARBA00004123"/>
    </source>
</evidence>
<protein>
    <recommendedName>
        <fullName evidence="10">Transcription factor CBF/NF-Y/archaeal histone domain-containing protein</fullName>
    </recommendedName>
</protein>
<organism evidence="8 9">
    <name type="scientific">Tuber magnatum</name>
    <name type="common">white Piedmont truffle</name>
    <dbReference type="NCBI Taxonomy" id="42249"/>
    <lineage>
        <taxon>Eukaryota</taxon>
        <taxon>Fungi</taxon>
        <taxon>Dikarya</taxon>
        <taxon>Ascomycota</taxon>
        <taxon>Pezizomycotina</taxon>
        <taxon>Pezizomycetes</taxon>
        <taxon>Pezizales</taxon>
        <taxon>Tuberaceae</taxon>
        <taxon>Tuber</taxon>
    </lineage>
</organism>
<dbReference type="PANTHER" id="PTHR34832">
    <property type="entry name" value="CENTROMERE PROTEIN W"/>
    <property type="match status" value="1"/>
</dbReference>
<dbReference type="CDD" id="cd13732">
    <property type="entry name" value="HFD_CENP-W"/>
    <property type="match status" value="1"/>
</dbReference>
<evidence type="ECO:0000256" key="5">
    <source>
        <dbReference type="ARBA" id="ARBA00023242"/>
    </source>
</evidence>
<gene>
    <name evidence="8" type="ORF">C7212DRAFT_326575</name>
</gene>
<dbReference type="GO" id="GO:0000278">
    <property type="term" value="P:mitotic cell cycle"/>
    <property type="evidence" value="ECO:0007669"/>
    <property type="project" value="TreeGrafter"/>
</dbReference>
<comment type="similarity">
    <text evidence="7">Belongs to the CENP-W/WIP1 family.</text>
</comment>
<keyword evidence="5" id="KW-0539">Nucleus</keyword>
<name>A0A317SMF2_9PEZI</name>
<comment type="subcellular location">
    <subcellularLocation>
        <location evidence="2">Chromosome</location>
        <location evidence="2">Centromere</location>
        <location evidence="2">Kinetochore</location>
    </subcellularLocation>
    <subcellularLocation>
        <location evidence="1">Nucleus</location>
    </subcellularLocation>
</comment>
<evidence type="ECO:0000313" key="8">
    <source>
        <dbReference type="EMBL" id="PWW74860.1"/>
    </source>
</evidence>
<comment type="caution">
    <text evidence="8">The sequence shown here is derived from an EMBL/GenBank/DDBJ whole genome shotgun (WGS) entry which is preliminary data.</text>
</comment>
<dbReference type="STRING" id="42249.A0A317SMF2"/>
<accession>A0A317SMF2</accession>
<dbReference type="AlphaFoldDB" id="A0A317SMF2"/>
<dbReference type="InterPro" id="IPR052484">
    <property type="entry name" value="CENP-W/WIP1"/>
</dbReference>
<dbReference type="GO" id="GO:0046982">
    <property type="term" value="F:protein heterodimerization activity"/>
    <property type="evidence" value="ECO:0007669"/>
    <property type="project" value="InterPro"/>
</dbReference>
<evidence type="ECO:0000313" key="9">
    <source>
        <dbReference type="Proteomes" id="UP000246991"/>
    </source>
</evidence>
<evidence type="ECO:0000256" key="4">
    <source>
        <dbReference type="ARBA" id="ARBA00022838"/>
    </source>
</evidence>
<dbReference type="EMBL" id="PYWC01000056">
    <property type="protein sequence ID" value="PWW74860.1"/>
    <property type="molecule type" value="Genomic_DNA"/>
</dbReference>
<evidence type="ECO:0000256" key="2">
    <source>
        <dbReference type="ARBA" id="ARBA00004629"/>
    </source>
</evidence>
<evidence type="ECO:0000256" key="6">
    <source>
        <dbReference type="ARBA" id="ARBA00023328"/>
    </source>
</evidence>
<evidence type="ECO:0000256" key="7">
    <source>
        <dbReference type="ARBA" id="ARBA00038432"/>
    </source>
</evidence>
<reference evidence="8 9" key="1">
    <citation type="submission" date="2018-03" db="EMBL/GenBank/DDBJ databases">
        <title>Genomes of Pezizomycetes fungi and the evolution of truffles.</title>
        <authorList>
            <person name="Murat C."/>
            <person name="Payen T."/>
            <person name="Noel B."/>
            <person name="Kuo A."/>
            <person name="Martin F.M."/>
        </authorList>
    </citation>
    <scope>NUCLEOTIDE SEQUENCE [LARGE SCALE GENOMIC DNA]</scope>
    <source>
        <strain evidence="8">091103-1</strain>
    </source>
</reference>
<evidence type="ECO:0000256" key="3">
    <source>
        <dbReference type="ARBA" id="ARBA00022454"/>
    </source>
</evidence>
<dbReference type="SUPFAM" id="SSF47113">
    <property type="entry name" value="Histone-fold"/>
    <property type="match status" value="1"/>
</dbReference>
<keyword evidence="4" id="KW-0995">Kinetochore</keyword>
<dbReference type="OrthoDB" id="2543597at2759"/>
<keyword evidence="6" id="KW-0137">Centromere</keyword>
<dbReference type="PANTHER" id="PTHR34832:SF1">
    <property type="entry name" value="CENTROMERE PROTEIN W"/>
    <property type="match status" value="1"/>
</dbReference>
<dbReference type="GO" id="GO:0000776">
    <property type="term" value="C:kinetochore"/>
    <property type="evidence" value="ECO:0007669"/>
    <property type="project" value="UniProtKB-KW"/>
</dbReference>
<dbReference type="Gene3D" id="1.10.20.10">
    <property type="entry name" value="Histone, subunit A"/>
    <property type="match status" value="1"/>
</dbReference>
<keyword evidence="3" id="KW-0158">Chromosome</keyword>
<proteinExistence type="inferred from homology"/>
<dbReference type="GO" id="GO:0005654">
    <property type="term" value="C:nucleoplasm"/>
    <property type="evidence" value="ECO:0007669"/>
    <property type="project" value="TreeGrafter"/>
</dbReference>
<dbReference type="GO" id="GO:0051382">
    <property type="term" value="P:kinetochore assembly"/>
    <property type="evidence" value="ECO:0007669"/>
    <property type="project" value="TreeGrafter"/>
</dbReference>